<reference evidence="4" key="1">
    <citation type="submission" date="2010-08" db="EMBL/GenBank/DDBJ databases">
        <authorList>
            <consortium name="Caenorhabditis japonica Sequencing Consortium"/>
            <person name="Wilson R.K."/>
        </authorList>
    </citation>
    <scope>NUCLEOTIDE SEQUENCE [LARGE SCALE GENOMIC DNA]</scope>
    <source>
        <strain evidence="4">DF5081</strain>
    </source>
</reference>
<feature type="domain" description="7TM GPCR serpentine receptor class x (Srx)" evidence="2">
    <location>
        <begin position="1"/>
        <end position="49"/>
    </location>
</feature>
<organism evidence="3 4">
    <name type="scientific">Caenorhabditis japonica</name>
    <dbReference type="NCBI Taxonomy" id="281687"/>
    <lineage>
        <taxon>Eukaryota</taxon>
        <taxon>Metazoa</taxon>
        <taxon>Ecdysozoa</taxon>
        <taxon>Nematoda</taxon>
        <taxon>Chromadorea</taxon>
        <taxon>Rhabditida</taxon>
        <taxon>Rhabditina</taxon>
        <taxon>Rhabditomorpha</taxon>
        <taxon>Rhabditoidea</taxon>
        <taxon>Rhabditidae</taxon>
        <taxon>Peloderinae</taxon>
        <taxon>Caenorhabditis</taxon>
    </lineage>
</organism>
<reference evidence="3" key="2">
    <citation type="submission" date="2022-06" db="UniProtKB">
        <authorList>
            <consortium name="EnsemblMetazoa"/>
        </authorList>
    </citation>
    <scope>IDENTIFICATION</scope>
    <source>
        <strain evidence="3">DF5081</strain>
    </source>
</reference>
<protein>
    <submittedName>
        <fullName evidence="3">7TM_GPCR_Srx domain-containing protein</fullName>
    </submittedName>
</protein>
<sequence>MQDTLHLIDMINCTILYKLSSQIWYHFVFLSVSFLSIHALDGSVIFYFHTEIHPQWLRRRRKPKSRTVALFVSTVKSKESIYPSA</sequence>
<evidence type="ECO:0000256" key="1">
    <source>
        <dbReference type="SAM" id="Phobius"/>
    </source>
</evidence>
<evidence type="ECO:0000313" key="4">
    <source>
        <dbReference type="Proteomes" id="UP000005237"/>
    </source>
</evidence>
<dbReference type="InterPro" id="IPR019430">
    <property type="entry name" value="7TM_GPCR_serpentine_rcpt_Srx"/>
</dbReference>
<keyword evidence="4" id="KW-1185">Reference proteome</keyword>
<evidence type="ECO:0000259" key="2">
    <source>
        <dbReference type="Pfam" id="PF10328"/>
    </source>
</evidence>
<evidence type="ECO:0000313" key="3">
    <source>
        <dbReference type="EnsemblMetazoa" id="CJA35840.1"/>
    </source>
</evidence>
<dbReference type="Proteomes" id="UP000005237">
    <property type="component" value="Unassembled WGS sequence"/>
</dbReference>
<dbReference type="PANTHER" id="PTHR46611">
    <property type="entry name" value="SERPENTINE RECEPTOR, CLASS X-RELATED"/>
    <property type="match status" value="1"/>
</dbReference>
<accession>A0A8R1EFM2</accession>
<name>A0A8R1EFM2_CAEJA</name>
<dbReference type="EnsemblMetazoa" id="CJA35840.1">
    <property type="protein sequence ID" value="CJA35840.1"/>
    <property type="gene ID" value="WBGene00211687"/>
</dbReference>
<keyword evidence="1" id="KW-1133">Transmembrane helix</keyword>
<dbReference type="AlphaFoldDB" id="A0A8R1EFM2"/>
<proteinExistence type="predicted"/>
<keyword evidence="1" id="KW-0812">Transmembrane</keyword>
<keyword evidence="1" id="KW-0472">Membrane</keyword>
<dbReference type="Pfam" id="PF10328">
    <property type="entry name" value="7TM_GPCR_Srx"/>
    <property type="match status" value="1"/>
</dbReference>
<dbReference type="PANTHER" id="PTHR46611:SF3">
    <property type="entry name" value="7TM GPCR SERPENTINE RECEPTOR CLASS X (SRX) DOMAIN-CONTAINING PROTEIN"/>
    <property type="match status" value="1"/>
</dbReference>
<feature type="transmembrane region" description="Helical" evidence="1">
    <location>
        <begin position="23"/>
        <end position="48"/>
    </location>
</feature>